<dbReference type="InterPro" id="IPR003593">
    <property type="entry name" value="AAA+_ATPase"/>
</dbReference>
<dbReference type="RefSeq" id="WP_163880489.1">
    <property type="nucleotide sequence ID" value="NZ_WUEP01000015.1"/>
</dbReference>
<evidence type="ECO:0000256" key="3">
    <source>
        <dbReference type="ARBA" id="ARBA00022448"/>
    </source>
</evidence>
<dbReference type="Pfam" id="PF08402">
    <property type="entry name" value="TOBE_2"/>
    <property type="match status" value="1"/>
</dbReference>
<dbReference type="GO" id="GO:0055052">
    <property type="term" value="C:ATP-binding cassette (ABC) transporter complex, substrate-binding subunit-containing"/>
    <property type="evidence" value="ECO:0007669"/>
    <property type="project" value="TreeGrafter"/>
</dbReference>
<name>A0A6N9ZIT0_9HYPH</name>
<evidence type="ECO:0000256" key="7">
    <source>
        <dbReference type="ARBA" id="ARBA00022840"/>
    </source>
</evidence>
<dbReference type="SUPFAM" id="SSF52540">
    <property type="entry name" value="P-loop containing nucleoside triphosphate hydrolases"/>
    <property type="match status" value="1"/>
</dbReference>
<evidence type="ECO:0000313" key="11">
    <source>
        <dbReference type="EMBL" id="NEH93412.1"/>
    </source>
</evidence>
<evidence type="ECO:0000256" key="8">
    <source>
        <dbReference type="ARBA" id="ARBA00022967"/>
    </source>
</evidence>
<dbReference type="GO" id="GO:0016887">
    <property type="term" value="F:ATP hydrolysis activity"/>
    <property type="evidence" value="ECO:0007669"/>
    <property type="project" value="InterPro"/>
</dbReference>
<evidence type="ECO:0000256" key="1">
    <source>
        <dbReference type="ARBA" id="ARBA00004417"/>
    </source>
</evidence>
<dbReference type="Gene3D" id="3.40.50.300">
    <property type="entry name" value="P-loop containing nucleotide triphosphate hydrolases"/>
    <property type="match status" value="1"/>
</dbReference>
<comment type="caution">
    <text evidence="11">The sequence shown here is derived from an EMBL/GenBank/DDBJ whole genome shotgun (WGS) entry which is preliminary data.</text>
</comment>
<keyword evidence="9" id="KW-0472">Membrane</keyword>
<keyword evidence="4" id="KW-1003">Cell membrane</keyword>
<dbReference type="InterPro" id="IPR008995">
    <property type="entry name" value="Mo/tungstate-bd_C_term_dom"/>
</dbReference>
<organism evidence="11 12">
    <name type="scientific">Rhizobium laguerreae</name>
    <dbReference type="NCBI Taxonomy" id="1076926"/>
    <lineage>
        <taxon>Bacteria</taxon>
        <taxon>Pseudomonadati</taxon>
        <taxon>Pseudomonadota</taxon>
        <taxon>Alphaproteobacteria</taxon>
        <taxon>Hyphomicrobiales</taxon>
        <taxon>Rhizobiaceae</taxon>
        <taxon>Rhizobium/Agrobacterium group</taxon>
        <taxon>Rhizobium</taxon>
    </lineage>
</organism>
<feature type="domain" description="ABC transporter" evidence="10">
    <location>
        <begin position="4"/>
        <end position="252"/>
    </location>
</feature>
<evidence type="ECO:0000259" key="10">
    <source>
        <dbReference type="PROSITE" id="PS50893"/>
    </source>
</evidence>
<dbReference type="GO" id="GO:0005524">
    <property type="term" value="F:ATP binding"/>
    <property type="evidence" value="ECO:0007669"/>
    <property type="project" value="UniProtKB-KW"/>
</dbReference>
<evidence type="ECO:0000256" key="4">
    <source>
        <dbReference type="ARBA" id="ARBA00022475"/>
    </source>
</evidence>
<keyword evidence="6" id="KW-0547">Nucleotide-binding</keyword>
<dbReference type="SMART" id="SM00382">
    <property type="entry name" value="AAA"/>
    <property type="match status" value="1"/>
</dbReference>
<evidence type="ECO:0000256" key="9">
    <source>
        <dbReference type="ARBA" id="ARBA00023136"/>
    </source>
</evidence>
<evidence type="ECO:0000313" key="12">
    <source>
        <dbReference type="Proteomes" id="UP000468864"/>
    </source>
</evidence>
<evidence type="ECO:0000256" key="6">
    <source>
        <dbReference type="ARBA" id="ARBA00022741"/>
    </source>
</evidence>
<dbReference type="GO" id="GO:0140359">
    <property type="term" value="F:ABC-type transporter activity"/>
    <property type="evidence" value="ECO:0007669"/>
    <property type="project" value="UniProtKB-ARBA"/>
</dbReference>
<protein>
    <submittedName>
        <fullName evidence="11">ATP-binding cassette domain-containing protein</fullName>
    </submittedName>
</protein>
<proteinExistence type="inferred from homology"/>
<dbReference type="InterPro" id="IPR003439">
    <property type="entry name" value="ABC_transporter-like_ATP-bd"/>
</dbReference>
<dbReference type="InterPro" id="IPR017871">
    <property type="entry name" value="ABC_transporter-like_CS"/>
</dbReference>
<evidence type="ECO:0000256" key="5">
    <source>
        <dbReference type="ARBA" id="ARBA00022519"/>
    </source>
</evidence>
<keyword evidence="8" id="KW-1278">Translocase</keyword>
<dbReference type="InterPro" id="IPR012340">
    <property type="entry name" value="NA-bd_OB-fold"/>
</dbReference>
<reference evidence="11 12" key="1">
    <citation type="submission" date="2019-12" db="EMBL/GenBank/DDBJ databases">
        <title>Rhizobium genotypes associated with high levels of biological nitrogen fixation by grain legumes in a temperate-maritime cropping system.</title>
        <authorList>
            <person name="Maluk M."/>
            <person name="Francesc Ferrando Molina F."/>
            <person name="Lopez Del Egido L."/>
            <person name="Lafos M."/>
            <person name="Langarica-Fuentes A."/>
            <person name="Gebre Yohannes G."/>
            <person name="Young M.W."/>
            <person name="Martin P."/>
            <person name="Gantlett R."/>
            <person name="Kenicer G."/>
            <person name="Hawes C."/>
            <person name="Begg G.S."/>
            <person name="Quilliam R.S."/>
            <person name="Squire G.R."/>
            <person name="Poole P.S."/>
            <person name="Young P.W."/>
            <person name="Iannetta P.M."/>
            <person name="James E.K."/>
        </authorList>
    </citation>
    <scope>NUCLEOTIDE SEQUENCE [LARGE SCALE GENOMIC DNA]</scope>
    <source>
        <strain evidence="11 12">JHI2449</strain>
    </source>
</reference>
<keyword evidence="7 11" id="KW-0067">ATP-binding</keyword>
<dbReference type="PROSITE" id="PS50893">
    <property type="entry name" value="ABC_TRANSPORTER_2"/>
    <property type="match status" value="1"/>
</dbReference>
<dbReference type="InterPro" id="IPR013611">
    <property type="entry name" value="Transp-assoc_OB_typ2"/>
</dbReference>
<keyword evidence="3" id="KW-0813">Transport</keyword>
<comment type="similarity">
    <text evidence="2">Belongs to the ABC transporter superfamily.</text>
</comment>
<keyword evidence="5" id="KW-0997">Cell inner membrane</keyword>
<evidence type="ECO:0000256" key="2">
    <source>
        <dbReference type="ARBA" id="ARBA00005417"/>
    </source>
</evidence>
<dbReference type="FunFam" id="3.40.50.300:FF:000042">
    <property type="entry name" value="Maltose/maltodextrin ABC transporter, ATP-binding protein"/>
    <property type="match status" value="1"/>
</dbReference>
<dbReference type="SUPFAM" id="SSF50331">
    <property type="entry name" value="MOP-like"/>
    <property type="match status" value="1"/>
</dbReference>
<gene>
    <name evidence="11" type="ORF">GR206_20710</name>
</gene>
<dbReference type="PANTHER" id="PTHR43875">
    <property type="entry name" value="MALTODEXTRIN IMPORT ATP-BINDING PROTEIN MSMX"/>
    <property type="match status" value="1"/>
</dbReference>
<dbReference type="Proteomes" id="UP000468864">
    <property type="component" value="Unassembled WGS sequence"/>
</dbReference>
<dbReference type="Gene3D" id="2.40.50.100">
    <property type="match status" value="1"/>
</dbReference>
<dbReference type="PROSITE" id="PS00211">
    <property type="entry name" value="ABC_TRANSPORTER_1"/>
    <property type="match status" value="1"/>
</dbReference>
<accession>A0A6N9ZIT0</accession>
<dbReference type="PANTHER" id="PTHR43875:SF15">
    <property type="entry name" value="TREHALOSE IMPORT ATP-BINDING PROTEIN SUGC"/>
    <property type="match status" value="1"/>
</dbReference>
<sequence>MSALSLRGITKAFGGNQILDGVSLDVAAGEFIALVGPSGCGKSTLLRVLAGLDHADRGEILIGGLDMSGVAAADRNIAMVFQSYALYPHLTASENIAVPLAMRRLSRMQRLPFIGSLMPGQRATRRAIARDVRDMATSLKIDHLLDRKPGQMSGGQRQRVALARAMVRQPSIFLMDEPLSNLDANLRVHARGEIVDLHRRAGVPTLYVTHDQAEALSMADRVAVMMGGKLLQIASPEVIYDDPAHIEVARFIGQPRINLLPAFAEGGVILCGGLRLALENAPGGKMPVTLAIRPEFVFVSKSRHDGLAARIERVEFLGSEVILHCRLEAIGETIVAKVQPAEASGLVAGDPVGLRLSPGRTLIFAEDGSRLAGGVATGDAGLATSDAGLGAADTEISDAGLAASDAGLGAADAGLGAADAQRERAHG</sequence>
<comment type="subcellular location">
    <subcellularLocation>
        <location evidence="1">Cell inner membrane</location>
        <topology evidence="1">Peripheral membrane protein</topology>
    </subcellularLocation>
</comment>
<dbReference type="Gene3D" id="2.40.50.140">
    <property type="entry name" value="Nucleic acid-binding proteins"/>
    <property type="match status" value="1"/>
</dbReference>
<dbReference type="AlphaFoldDB" id="A0A6N9ZIT0"/>
<dbReference type="EMBL" id="WUEP01000015">
    <property type="protein sequence ID" value="NEH93412.1"/>
    <property type="molecule type" value="Genomic_DNA"/>
</dbReference>
<dbReference type="InterPro" id="IPR027417">
    <property type="entry name" value="P-loop_NTPase"/>
</dbReference>
<dbReference type="InterPro" id="IPR047641">
    <property type="entry name" value="ABC_transpr_MalK/UgpC-like"/>
</dbReference>
<dbReference type="Pfam" id="PF00005">
    <property type="entry name" value="ABC_tran"/>
    <property type="match status" value="1"/>
</dbReference>